<dbReference type="InParanoid" id="C4JXG8"/>
<organism evidence="2 3">
    <name type="scientific">Uncinocarpus reesii (strain UAMH 1704)</name>
    <dbReference type="NCBI Taxonomy" id="336963"/>
    <lineage>
        <taxon>Eukaryota</taxon>
        <taxon>Fungi</taxon>
        <taxon>Dikarya</taxon>
        <taxon>Ascomycota</taxon>
        <taxon>Pezizomycotina</taxon>
        <taxon>Eurotiomycetes</taxon>
        <taxon>Eurotiomycetidae</taxon>
        <taxon>Onygenales</taxon>
        <taxon>Onygenaceae</taxon>
        <taxon>Uncinocarpus</taxon>
    </lineage>
</organism>
<dbReference type="GeneID" id="8442210"/>
<dbReference type="AlphaFoldDB" id="C4JXG8"/>
<dbReference type="OrthoDB" id="5089392at2759"/>
<dbReference type="Proteomes" id="UP000002058">
    <property type="component" value="Unassembled WGS sequence"/>
</dbReference>
<accession>C4JXG8</accession>
<evidence type="ECO:0000313" key="2">
    <source>
        <dbReference type="EMBL" id="EEP81476.1"/>
    </source>
</evidence>
<protein>
    <submittedName>
        <fullName evidence="2">Uncharacterized protein</fullName>
    </submittedName>
</protein>
<dbReference type="EMBL" id="CH476618">
    <property type="protein sequence ID" value="EEP81476.1"/>
    <property type="molecule type" value="Genomic_DNA"/>
</dbReference>
<reference evidence="3" key="1">
    <citation type="journal article" date="2009" name="Genome Res.">
        <title>Comparative genomic analyses of the human fungal pathogens Coccidioides and their relatives.</title>
        <authorList>
            <person name="Sharpton T.J."/>
            <person name="Stajich J.E."/>
            <person name="Rounsley S.D."/>
            <person name="Gardner M.J."/>
            <person name="Wortman J.R."/>
            <person name="Jordar V.S."/>
            <person name="Maiti R."/>
            <person name="Kodira C.D."/>
            <person name="Neafsey D.E."/>
            <person name="Zeng Q."/>
            <person name="Hung C.-Y."/>
            <person name="McMahan C."/>
            <person name="Muszewska A."/>
            <person name="Grynberg M."/>
            <person name="Mandel M.A."/>
            <person name="Kellner E.M."/>
            <person name="Barker B.M."/>
            <person name="Galgiani J.N."/>
            <person name="Orbach M.J."/>
            <person name="Kirkland T.N."/>
            <person name="Cole G.T."/>
            <person name="Henn M.R."/>
            <person name="Birren B.W."/>
            <person name="Taylor J.W."/>
        </authorList>
    </citation>
    <scope>NUCLEOTIDE SEQUENCE [LARGE SCALE GENOMIC DNA]</scope>
    <source>
        <strain evidence="3">UAMH 1704</strain>
    </source>
</reference>
<dbReference type="KEGG" id="ure:UREG_06341"/>
<gene>
    <name evidence="2" type="ORF">UREG_06341</name>
</gene>
<name>C4JXG8_UNCRE</name>
<dbReference type="OMA" id="GNDWLFN"/>
<feature type="region of interest" description="Disordered" evidence="1">
    <location>
        <begin position="1"/>
        <end position="158"/>
    </location>
</feature>
<feature type="compositionally biased region" description="Polar residues" evidence="1">
    <location>
        <begin position="89"/>
        <end position="104"/>
    </location>
</feature>
<keyword evidence="3" id="KW-1185">Reference proteome</keyword>
<evidence type="ECO:0000256" key="1">
    <source>
        <dbReference type="SAM" id="MobiDB-lite"/>
    </source>
</evidence>
<sequence>MSHRPTPASEPSRPQTESHHRSNPSYSSSKKPYASRMASLPAHLPGFHNSQDREKQPAGPDPMSDIKSPTRRFFSSRRARSKSPAPIITDTSGSTVLNQNNLVASPTEDETAFPRRGHLLDSPPPMSPPFSPSEPSYSSTMTGKKRHSYSSRKGSSDYKRLSGTVNHCGRHGNDWLLGGFSVRERVRGLFKDENEEEHEGNRNEWHH</sequence>
<feature type="compositionally biased region" description="Pro residues" evidence="1">
    <location>
        <begin position="122"/>
        <end position="132"/>
    </location>
</feature>
<dbReference type="eggNOG" id="ENOG502RNUG">
    <property type="taxonomic scope" value="Eukaryota"/>
</dbReference>
<proteinExistence type="predicted"/>
<feature type="compositionally biased region" description="Low complexity" evidence="1">
    <location>
        <begin position="23"/>
        <end position="36"/>
    </location>
</feature>
<dbReference type="VEuPathDB" id="FungiDB:UREG_06341"/>
<dbReference type="HOGENOM" id="CLU_1327260_0_0_1"/>
<evidence type="ECO:0000313" key="3">
    <source>
        <dbReference type="Proteomes" id="UP000002058"/>
    </source>
</evidence>
<dbReference type="RefSeq" id="XP_002583374.1">
    <property type="nucleotide sequence ID" value="XM_002583328.1"/>
</dbReference>